<evidence type="ECO:0000313" key="8">
    <source>
        <dbReference type="EMBL" id="QXO18653.1"/>
    </source>
</evidence>
<dbReference type="Pfam" id="PF00293">
    <property type="entry name" value="NUDIX"/>
    <property type="match status" value="1"/>
</dbReference>
<sequence>MRRISKTELIQGFQLRTPVGYHAESIHRVAHLRERSLRKASVLIGFVERPQGLSVVLTKRAEHLKHHPGQISFPGGKYEDGDGTLYQTAMREAQEEIGIEQHQIDILGQLPELVTVSQFAVTPVVAFIDSDYQTRIDCNEVEEVFEVPADFLLDQRRLFSDTFQIKNAAHRVFAIPYKHHFIWGVTAQIIQSLQKHISYIR</sequence>
<evidence type="ECO:0000259" key="7">
    <source>
        <dbReference type="PROSITE" id="PS51462"/>
    </source>
</evidence>
<name>A0A975UBG6_9VIBR</name>
<comment type="cofactor">
    <cofactor evidence="2">
        <name>Mg(2+)</name>
        <dbReference type="ChEBI" id="CHEBI:18420"/>
    </cofactor>
</comment>
<keyword evidence="3" id="KW-0479">Metal-binding</keyword>
<dbReference type="GO" id="GO:0010945">
    <property type="term" value="F:coenzyme A diphosphatase activity"/>
    <property type="evidence" value="ECO:0007669"/>
    <property type="project" value="InterPro"/>
</dbReference>
<dbReference type="AlphaFoldDB" id="A0A975UBG6"/>
<comment type="cofactor">
    <cofactor evidence="1">
        <name>Mn(2+)</name>
        <dbReference type="ChEBI" id="CHEBI:29035"/>
    </cofactor>
</comment>
<keyword evidence="9" id="KW-1185">Reference proteome</keyword>
<evidence type="ECO:0000256" key="1">
    <source>
        <dbReference type="ARBA" id="ARBA00001936"/>
    </source>
</evidence>
<keyword evidence="6" id="KW-0464">Manganese</keyword>
<feature type="domain" description="Nudix hydrolase" evidence="7">
    <location>
        <begin position="36"/>
        <end position="169"/>
    </location>
</feature>
<dbReference type="NCBIfam" id="NF007980">
    <property type="entry name" value="PRK10707.1"/>
    <property type="match status" value="1"/>
</dbReference>
<keyword evidence="5" id="KW-0460">Magnesium</keyword>
<dbReference type="InterPro" id="IPR000086">
    <property type="entry name" value="NUDIX_hydrolase_dom"/>
</dbReference>
<dbReference type="PANTHER" id="PTHR12992">
    <property type="entry name" value="NUDIX HYDROLASE"/>
    <property type="match status" value="1"/>
</dbReference>
<evidence type="ECO:0000256" key="6">
    <source>
        <dbReference type="ARBA" id="ARBA00023211"/>
    </source>
</evidence>
<dbReference type="RefSeq" id="WP_218563044.1">
    <property type="nucleotide sequence ID" value="NZ_CP076643.1"/>
</dbReference>
<evidence type="ECO:0000256" key="3">
    <source>
        <dbReference type="ARBA" id="ARBA00022723"/>
    </source>
</evidence>
<dbReference type="GO" id="GO:0046872">
    <property type="term" value="F:metal ion binding"/>
    <property type="evidence" value="ECO:0007669"/>
    <property type="project" value="UniProtKB-KW"/>
</dbReference>
<evidence type="ECO:0000256" key="4">
    <source>
        <dbReference type="ARBA" id="ARBA00022801"/>
    </source>
</evidence>
<gene>
    <name evidence="8" type="ORF">KNV97_10430</name>
</gene>
<accession>A0A975UBG6</accession>
<dbReference type="EMBL" id="CP076643">
    <property type="protein sequence ID" value="QXO18653.1"/>
    <property type="molecule type" value="Genomic_DNA"/>
</dbReference>
<proteinExistence type="predicted"/>
<dbReference type="Proteomes" id="UP000694232">
    <property type="component" value="Chromosome 1"/>
</dbReference>
<reference evidence="8" key="1">
    <citation type="submission" date="2021-06" db="EMBL/GenBank/DDBJ databases">
        <title>Vibrio nov. sp., novel gut bacterium isolated from Yellow Sea oyster.</title>
        <authorList>
            <person name="Muhammad N."/>
            <person name="Nguyen T.H."/>
            <person name="Lee Y.-J."/>
            <person name="Ko J."/>
            <person name="Kim S.-G."/>
        </authorList>
    </citation>
    <scope>NUCLEOTIDE SEQUENCE</scope>
    <source>
        <strain evidence="8">OG9-811</strain>
    </source>
</reference>
<keyword evidence="4" id="KW-0378">Hydrolase</keyword>
<protein>
    <submittedName>
        <fullName evidence="8">CoA pyrophosphatase</fullName>
    </submittedName>
</protein>
<organism evidence="8 9">
    <name type="scientific">Vibrio ostreae</name>
    <dbReference type="NCBI Taxonomy" id="2841925"/>
    <lineage>
        <taxon>Bacteria</taxon>
        <taxon>Pseudomonadati</taxon>
        <taxon>Pseudomonadota</taxon>
        <taxon>Gammaproteobacteria</taxon>
        <taxon>Vibrionales</taxon>
        <taxon>Vibrionaceae</taxon>
        <taxon>Vibrio</taxon>
    </lineage>
</organism>
<dbReference type="PROSITE" id="PS51462">
    <property type="entry name" value="NUDIX"/>
    <property type="match status" value="1"/>
</dbReference>
<dbReference type="InterPro" id="IPR045121">
    <property type="entry name" value="CoAse"/>
</dbReference>
<dbReference type="KEGG" id="vos:KNV97_10430"/>
<dbReference type="CDD" id="cd03426">
    <property type="entry name" value="NUDIX_CoAse_Nudt7"/>
    <property type="match status" value="1"/>
</dbReference>
<dbReference type="PANTHER" id="PTHR12992:SF11">
    <property type="entry name" value="MITOCHONDRIAL COENZYME A DIPHOSPHATASE NUDT8"/>
    <property type="match status" value="1"/>
</dbReference>
<evidence type="ECO:0000256" key="2">
    <source>
        <dbReference type="ARBA" id="ARBA00001946"/>
    </source>
</evidence>
<evidence type="ECO:0000313" key="9">
    <source>
        <dbReference type="Proteomes" id="UP000694232"/>
    </source>
</evidence>
<evidence type="ECO:0000256" key="5">
    <source>
        <dbReference type="ARBA" id="ARBA00022842"/>
    </source>
</evidence>